<organism evidence="1 2">
    <name type="scientific">Trichoderma longibrachiatum ATCC 18648</name>
    <dbReference type="NCBI Taxonomy" id="983965"/>
    <lineage>
        <taxon>Eukaryota</taxon>
        <taxon>Fungi</taxon>
        <taxon>Dikarya</taxon>
        <taxon>Ascomycota</taxon>
        <taxon>Pezizomycotina</taxon>
        <taxon>Sordariomycetes</taxon>
        <taxon>Hypocreomycetidae</taxon>
        <taxon>Hypocreales</taxon>
        <taxon>Hypocreaceae</taxon>
        <taxon>Trichoderma</taxon>
    </lineage>
</organism>
<keyword evidence="2" id="KW-1185">Reference proteome</keyword>
<dbReference type="Proteomes" id="UP000240760">
    <property type="component" value="Unassembled WGS sequence"/>
</dbReference>
<proteinExistence type="predicted"/>
<protein>
    <submittedName>
        <fullName evidence="1">Uncharacterized protein</fullName>
    </submittedName>
</protein>
<sequence>MGGMGMLGAARVGSAEERLLESRAEWLLGATGWACSSGANDFDSCSEPPRNSGSLGAAREVGGCWRSASAWAFLLPLPKSPLFVRLRSIPKLERRGELIVWPATNCWVKARPKARESLSGRYVEKDREQVLYRDENDDARCCLEVSTAGAAGW</sequence>
<reference evidence="1 2" key="1">
    <citation type="submission" date="2016-07" db="EMBL/GenBank/DDBJ databases">
        <title>Multiple horizontal gene transfer events from other fungi enriched the ability of initially mycotrophic Trichoderma (Ascomycota) to feed on dead plant biomass.</title>
        <authorList>
            <consortium name="DOE Joint Genome Institute"/>
            <person name="Aerts A."/>
            <person name="Atanasova L."/>
            <person name="Chenthamara K."/>
            <person name="Zhang J."/>
            <person name="Grujic M."/>
            <person name="Henrissat B."/>
            <person name="Kuo A."/>
            <person name="Salamov A."/>
            <person name="Lipzen A."/>
            <person name="Labutti K."/>
            <person name="Barry K."/>
            <person name="Miao Y."/>
            <person name="Rahimi M.J."/>
            <person name="Shen Q."/>
            <person name="Grigoriev I.V."/>
            <person name="Kubicek C.P."/>
            <person name="Druzhinina I.S."/>
        </authorList>
    </citation>
    <scope>NUCLEOTIDE SEQUENCE [LARGE SCALE GENOMIC DNA]</scope>
    <source>
        <strain evidence="1 2">ATCC 18648</strain>
    </source>
</reference>
<gene>
    <name evidence="1" type="ORF">M440DRAFT_1118932</name>
</gene>
<dbReference type="EMBL" id="KZ679127">
    <property type="protein sequence ID" value="PTB80219.1"/>
    <property type="molecule type" value="Genomic_DNA"/>
</dbReference>
<evidence type="ECO:0000313" key="1">
    <source>
        <dbReference type="EMBL" id="PTB80219.1"/>
    </source>
</evidence>
<accession>A0A2T4CF81</accession>
<name>A0A2T4CF81_TRILO</name>
<dbReference type="AlphaFoldDB" id="A0A2T4CF81"/>
<evidence type="ECO:0000313" key="2">
    <source>
        <dbReference type="Proteomes" id="UP000240760"/>
    </source>
</evidence>